<gene>
    <name evidence="2" type="ORF">OHC33_000603</name>
</gene>
<accession>A0AAN8ICM0</accession>
<reference evidence="2 3" key="1">
    <citation type="submission" date="2022-12" db="EMBL/GenBank/DDBJ databases">
        <title>Genomic features and morphological characterization of a novel Knufia sp. strain isolated from spacecraft assembly facility.</title>
        <authorList>
            <person name="Teixeira M."/>
            <person name="Chander A.M."/>
            <person name="Stajich J.E."/>
            <person name="Venkateswaran K."/>
        </authorList>
    </citation>
    <scope>NUCLEOTIDE SEQUENCE [LARGE SCALE GENOMIC DNA]</scope>
    <source>
        <strain evidence="2 3">FJI-L2-BK-P2</strain>
    </source>
</reference>
<name>A0AAN8ICM0_9EURO</name>
<proteinExistence type="predicted"/>
<comment type="caution">
    <text evidence="2">The sequence shown here is derived from an EMBL/GenBank/DDBJ whole genome shotgun (WGS) entry which is preliminary data.</text>
</comment>
<sequence length="367" mass="40878">MKPAPDLIPKSTRDTEADKLILRLKCRHVTPCSLAASQLPIEIAQQISNVLASRADQELAYEFNTLLLHEQDPAVRLRLLQSSQVQGQALSSPQGFRTFVRNIVGGLYDIGHQVLATTLVTHLIRGRDIYELDEDDLSLGQHLDHISNTPAKTKFPTPEPDPTCPNDRLIWVDRYNLPIDPQTTPETQRHFADRSEAEAKKTVLEYVFGGPIVRWNAQDHAAGLYGDPSDIGVSSSTTGWVVQRGNDSARRHQEQRDKQEVAAQTRIDEYFRQTRPSPPSTHHLAPEGADSQPAQNIEYGVYPNDFDVEFARMDAEAAAEAEAEVSHDNPPLPILPSDDSWMDGIDDFIAQLYRGVPPTTDHATSPD</sequence>
<dbReference type="EMBL" id="JAKLMC020000001">
    <property type="protein sequence ID" value="KAK5958760.1"/>
    <property type="molecule type" value="Genomic_DNA"/>
</dbReference>
<protein>
    <submittedName>
        <fullName evidence="2">Uncharacterized protein</fullName>
    </submittedName>
</protein>
<feature type="region of interest" description="Disordered" evidence="1">
    <location>
        <begin position="317"/>
        <end position="339"/>
    </location>
</feature>
<keyword evidence="3" id="KW-1185">Reference proteome</keyword>
<evidence type="ECO:0000313" key="2">
    <source>
        <dbReference type="EMBL" id="KAK5958760.1"/>
    </source>
</evidence>
<dbReference type="AlphaFoldDB" id="A0AAN8ICM0"/>
<dbReference type="Proteomes" id="UP001316803">
    <property type="component" value="Unassembled WGS sequence"/>
</dbReference>
<evidence type="ECO:0000313" key="3">
    <source>
        <dbReference type="Proteomes" id="UP001316803"/>
    </source>
</evidence>
<feature type="region of interest" description="Disordered" evidence="1">
    <location>
        <begin position="273"/>
        <end position="297"/>
    </location>
</feature>
<organism evidence="2 3">
    <name type="scientific">Knufia fluminis</name>
    <dbReference type="NCBI Taxonomy" id="191047"/>
    <lineage>
        <taxon>Eukaryota</taxon>
        <taxon>Fungi</taxon>
        <taxon>Dikarya</taxon>
        <taxon>Ascomycota</taxon>
        <taxon>Pezizomycotina</taxon>
        <taxon>Eurotiomycetes</taxon>
        <taxon>Chaetothyriomycetidae</taxon>
        <taxon>Chaetothyriales</taxon>
        <taxon>Trichomeriaceae</taxon>
        <taxon>Knufia</taxon>
    </lineage>
</organism>
<evidence type="ECO:0000256" key="1">
    <source>
        <dbReference type="SAM" id="MobiDB-lite"/>
    </source>
</evidence>